<evidence type="ECO:0000256" key="1">
    <source>
        <dbReference type="ARBA" id="ARBA00005051"/>
    </source>
</evidence>
<dbReference type="NCBIfam" id="TIGR01498">
    <property type="entry name" value="folK"/>
    <property type="match status" value="1"/>
</dbReference>
<evidence type="ECO:0000256" key="12">
    <source>
        <dbReference type="ARBA" id="ARBA00033413"/>
    </source>
</evidence>
<evidence type="ECO:0000259" key="13">
    <source>
        <dbReference type="Pfam" id="PF01288"/>
    </source>
</evidence>
<name>A0A345UFP2_9BACT</name>
<proteinExistence type="inferred from homology"/>
<dbReference type="CDD" id="cd00483">
    <property type="entry name" value="HPPK"/>
    <property type="match status" value="1"/>
</dbReference>
<feature type="domain" description="7,8-dihydro-6-hydroxymethylpterin-pyrophosphokinase" evidence="13">
    <location>
        <begin position="14"/>
        <end position="145"/>
    </location>
</feature>
<dbReference type="UniPathway" id="UPA00077">
    <property type="reaction ID" value="UER00155"/>
</dbReference>
<evidence type="ECO:0000256" key="4">
    <source>
        <dbReference type="ARBA" id="ARBA00016218"/>
    </source>
</evidence>
<keyword evidence="5" id="KW-0808">Transferase</keyword>
<dbReference type="InterPro" id="IPR000550">
    <property type="entry name" value="Hppk"/>
</dbReference>
<evidence type="ECO:0000256" key="7">
    <source>
        <dbReference type="ARBA" id="ARBA00022777"/>
    </source>
</evidence>
<evidence type="ECO:0000256" key="6">
    <source>
        <dbReference type="ARBA" id="ARBA00022741"/>
    </source>
</evidence>
<comment type="similarity">
    <text evidence="2">Belongs to the HPPK family.</text>
</comment>
<sequence>MRVRGNQPHMAQVVIALGSNEGDRLGMLRSGLQSCLNLCEPASRDALLKSSVYESDPIGPADTPFLNAVVAFSCRLQPEPLLSALKKSEAEQGRNFRAQRWSNRPLDLDIISYDNLLLGTPQLSLPHLHCHERAFVLQPLCEILPAWRHPRLNQTAAELLERAPKMQVYKTALMW</sequence>
<dbReference type="RefSeq" id="WP_114982543.1">
    <property type="nucleotide sequence ID" value="NZ_CP027806.1"/>
</dbReference>
<dbReference type="KEGG" id="cprv:CYPRO_0003"/>
<dbReference type="Proteomes" id="UP000254808">
    <property type="component" value="Chromosome"/>
</dbReference>
<evidence type="ECO:0000313" key="14">
    <source>
        <dbReference type="EMBL" id="AXI99293.1"/>
    </source>
</evidence>
<comment type="pathway">
    <text evidence="1">Cofactor biosynthesis; tetrahydrofolate biosynthesis; 2-amino-4-hydroxy-6-hydroxymethyl-7,8-dihydropteridine diphosphate from 7,8-dihydroneopterin triphosphate: step 4/4.</text>
</comment>
<keyword evidence="7 14" id="KW-0418">Kinase</keyword>
<evidence type="ECO:0000256" key="5">
    <source>
        <dbReference type="ARBA" id="ARBA00022679"/>
    </source>
</evidence>
<evidence type="ECO:0000256" key="10">
    <source>
        <dbReference type="ARBA" id="ARBA00029409"/>
    </source>
</evidence>
<dbReference type="EC" id="2.7.6.3" evidence="3"/>
<keyword evidence="6" id="KW-0547">Nucleotide-binding</keyword>
<evidence type="ECO:0000256" key="3">
    <source>
        <dbReference type="ARBA" id="ARBA00013253"/>
    </source>
</evidence>
<dbReference type="InterPro" id="IPR035907">
    <property type="entry name" value="Hppk_sf"/>
</dbReference>
<dbReference type="Pfam" id="PF01288">
    <property type="entry name" value="HPPK"/>
    <property type="match status" value="1"/>
</dbReference>
<evidence type="ECO:0000256" key="9">
    <source>
        <dbReference type="ARBA" id="ARBA00022909"/>
    </source>
</evidence>
<dbReference type="AlphaFoldDB" id="A0A345UFP2"/>
<organism evidence="14 15">
    <name type="scientific">Cyclonatronum proteinivorum</name>
    <dbReference type="NCBI Taxonomy" id="1457365"/>
    <lineage>
        <taxon>Bacteria</taxon>
        <taxon>Pseudomonadati</taxon>
        <taxon>Balneolota</taxon>
        <taxon>Balneolia</taxon>
        <taxon>Balneolales</taxon>
        <taxon>Cyclonatronaceae</taxon>
        <taxon>Cyclonatronum</taxon>
    </lineage>
</organism>
<dbReference type="GO" id="GO:0016301">
    <property type="term" value="F:kinase activity"/>
    <property type="evidence" value="ECO:0007669"/>
    <property type="project" value="UniProtKB-KW"/>
</dbReference>
<dbReference type="PANTHER" id="PTHR43071:SF1">
    <property type="entry name" value="2-AMINO-4-HYDROXY-6-HYDROXYMETHYLDIHYDROPTERIDINE PYROPHOSPHOKINASE"/>
    <property type="match status" value="1"/>
</dbReference>
<keyword evidence="15" id="KW-1185">Reference proteome</keyword>
<dbReference type="OrthoDB" id="9808041at2"/>
<dbReference type="PANTHER" id="PTHR43071">
    <property type="entry name" value="2-AMINO-4-HYDROXY-6-HYDROXYMETHYLDIHYDROPTERIDINE PYROPHOSPHOKINASE"/>
    <property type="match status" value="1"/>
</dbReference>
<dbReference type="GO" id="GO:0046656">
    <property type="term" value="P:folic acid biosynthetic process"/>
    <property type="evidence" value="ECO:0007669"/>
    <property type="project" value="UniProtKB-KW"/>
</dbReference>
<dbReference type="GO" id="GO:0003848">
    <property type="term" value="F:2-amino-4-hydroxy-6-hydroxymethyldihydropteridine diphosphokinase activity"/>
    <property type="evidence" value="ECO:0007669"/>
    <property type="project" value="UniProtKB-EC"/>
</dbReference>
<protein>
    <recommendedName>
        <fullName evidence="4">2-amino-4-hydroxy-6-hydroxymethyldihydropteridine pyrophosphokinase</fullName>
        <ecNumber evidence="3">2.7.6.3</ecNumber>
    </recommendedName>
    <alternativeName>
        <fullName evidence="11">6-hydroxymethyl-7,8-dihydropterin pyrophosphokinase</fullName>
    </alternativeName>
    <alternativeName>
        <fullName evidence="12">7,8-dihydro-6-hydroxymethylpterin-pyrophosphokinase</fullName>
    </alternativeName>
</protein>
<evidence type="ECO:0000256" key="11">
    <source>
        <dbReference type="ARBA" id="ARBA00029766"/>
    </source>
</evidence>
<dbReference type="Gene3D" id="3.30.70.560">
    <property type="entry name" value="7,8-Dihydro-6-hydroxymethylpterin-pyrophosphokinase HPPK"/>
    <property type="match status" value="1"/>
</dbReference>
<evidence type="ECO:0000256" key="2">
    <source>
        <dbReference type="ARBA" id="ARBA00005810"/>
    </source>
</evidence>
<accession>A0A345UFP2</accession>
<evidence type="ECO:0000313" key="15">
    <source>
        <dbReference type="Proteomes" id="UP000254808"/>
    </source>
</evidence>
<comment type="function">
    <text evidence="10">Catalyzes the transfer of pyrophosphate from adenosine triphosphate (ATP) to 6-hydroxymethyl-7,8-dihydropterin, an enzymatic step in folate biosynthesis pathway.</text>
</comment>
<keyword evidence="9" id="KW-0289">Folate biosynthesis</keyword>
<evidence type="ECO:0000256" key="8">
    <source>
        <dbReference type="ARBA" id="ARBA00022840"/>
    </source>
</evidence>
<gene>
    <name evidence="14" type="ORF">CYPRO_0003</name>
</gene>
<dbReference type="GO" id="GO:0046654">
    <property type="term" value="P:tetrahydrofolate biosynthetic process"/>
    <property type="evidence" value="ECO:0007669"/>
    <property type="project" value="UniProtKB-UniPathway"/>
</dbReference>
<dbReference type="EMBL" id="CP027806">
    <property type="protein sequence ID" value="AXI99293.1"/>
    <property type="molecule type" value="Genomic_DNA"/>
</dbReference>
<dbReference type="GO" id="GO:0005524">
    <property type="term" value="F:ATP binding"/>
    <property type="evidence" value="ECO:0007669"/>
    <property type="project" value="UniProtKB-KW"/>
</dbReference>
<reference evidence="14 15" key="1">
    <citation type="submission" date="2018-03" db="EMBL/GenBank/DDBJ databases">
        <title>Phenotypic and genomic properties of Cyclonatronum proteinivorum gen. nov., sp. nov., a haloalkaliphilic bacteroidete from soda lakes possessing Na+-translocating rhodopsin.</title>
        <authorList>
            <person name="Toshchakov S.V."/>
            <person name="Korzhenkov A."/>
            <person name="Samarov N.I."/>
            <person name="Kublanov I.V."/>
            <person name="Muntyan M.S."/>
            <person name="Sorokin D.Y."/>
        </authorList>
    </citation>
    <scope>NUCLEOTIDE SEQUENCE [LARGE SCALE GENOMIC DNA]</scope>
    <source>
        <strain evidence="14 15">Omega</strain>
    </source>
</reference>
<keyword evidence="8" id="KW-0067">ATP-binding</keyword>
<dbReference type="SUPFAM" id="SSF55083">
    <property type="entry name" value="6-hydroxymethyl-7,8-dihydropterin pyrophosphokinase, HPPK"/>
    <property type="match status" value="1"/>
</dbReference>